<comment type="caution">
    <text evidence="2">The sequence shown here is derived from an EMBL/GenBank/DDBJ whole genome shotgun (WGS) entry which is preliminary data.</text>
</comment>
<name>A0A840TVI6_9BACT</name>
<sequence length="180" mass="20769">MHRQVLLTLLDRYEPWDLNEARMYLATKEFVRAQPRCFERSLAEGHVTGSAWIVSPDRTQVLLMHHRKLDRWFQPGGHCDGDSDVRRVALKEAEEETGVQNPRVVGDGIFDVDVHLIPANAKEAAHYHYDIRFLLEVDPKVPVVQNPEAKEVRWVPLAEVARYNDSESILRMARKLHPTA</sequence>
<dbReference type="Gene3D" id="3.90.79.10">
    <property type="entry name" value="Nucleoside Triphosphate Pyrophosphohydrolase"/>
    <property type="match status" value="1"/>
</dbReference>
<organism evidence="2 3">
    <name type="scientific">Rhabdobacter roseus</name>
    <dbReference type="NCBI Taxonomy" id="1655419"/>
    <lineage>
        <taxon>Bacteria</taxon>
        <taxon>Pseudomonadati</taxon>
        <taxon>Bacteroidota</taxon>
        <taxon>Cytophagia</taxon>
        <taxon>Cytophagales</taxon>
        <taxon>Cytophagaceae</taxon>
        <taxon>Rhabdobacter</taxon>
    </lineage>
</organism>
<dbReference type="AlphaFoldDB" id="A0A840TVI6"/>
<reference evidence="2 3" key="1">
    <citation type="submission" date="2020-08" db="EMBL/GenBank/DDBJ databases">
        <title>Genomic Encyclopedia of Type Strains, Phase IV (KMG-IV): sequencing the most valuable type-strain genomes for metagenomic binning, comparative biology and taxonomic classification.</title>
        <authorList>
            <person name="Goeker M."/>
        </authorList>
    </citation>
    <scope>NUCLEOTIDE SEQUENCE [LARGE SCALE GENOMIC DNA]</scope>
    <source>
        <strain evidence="2 3">DSM 105074</strain>
    </source>
</reference>
<dbReference type="PANTHER" id="PTHR43736:SF1">
    <property type="entry name" value="DIHYDRONEOPTERIN TRIPHOSPHATE DIPHOSPHATASE"/>
    <property type="match status" value="1"/>
</dbReference>
<protein>
    <submittedName>
        <fullName evidence="2">8-oxo-dGTP pyrophosphatase MutT (NUDIX family)</fullName>
    </submittedName>
</protein>
<feature type="domain" description="Nudix hydrolase" evidence="1">
    <location>
        <begin position="44"/>
        <end position="178"/>
    </location>
</feature>
<dbReference type="InterPro" id="IPR000086">
    <property type="entry name" value="NUDIX_hydrolase_dom"/>
</dbReference>
<dbReference type="SUPFAM" id="SSF55811">
    <property type="entry name" value="Nudix"/>
    <property type="match status" value="1"/>
</dbReference>
<dbReference type="PROSITE" id="PS51462">
    <property type="entry name" value="NUDIX"/>
    <property type="match status" value="1"/>
</dbReference>
<accession>A0A840TVI6</accession>
<dbReference type="EMBL" id="JACHGF010000012">
    <property type="protein sequence ID" value="MBB5286915.1"/>
    <property type="molecule type" value="Genomic_DNA"/>
</dbReference>
<evidence type="ECO:0000259" key="1">
    <source>
        <dbReference type="PROSITE" id="PS51462"/>
    </source>
</evidence>
<evidence type="ECO:0000313" key="3">
    <source>
        <dbReference type="Proteomes" id="UP000557307"/>
    </source>
</evidence>
<gene>
    <name evidence="2" type="ORF">HNQ92_005077</name>
</gene>
<dbReference type="RefSeq" id="WP_184178504.1">
    <property type="nucleotide sequence ID" value="NZ_JACHGF010000012.1"/>
</dbReference>
<dbReference type="Proteomes" id="UP000557307">
    <property type="component" value="Unassembled WGS sequence"/>
</dbReference>
<evidence type="ECO:0000313" key="2">
    <source>
        <dbReference type="EMBL" id="MBB5286915.1"/>
    </source>
</evidence>
<keyword evidence="3" id="KW-1185">Reference proteome</keyword>
<dbReference type="Pfam" id="PF00293">
    <property type="entry name" value="NUDIX"/>
    <property type="match status" value="1"/>
</dbReference>
<dbReference type="CDD" id="cd03674">
    <property type="entry name" value="NUDIX_Hydrolase"/>
    <property type="match status" value="1"/>
</dbReference>
<proteinExistence type="predicted"/>
<dbReference type="PANTHER" id="PTHR43736">
    <property type="entry name" value="ADP-RIBOSE PYROPHOSPHATASE"/>
    <property type="match status" value="1"/>
</dbReference>
<dbReference type="InterPro" id="IPR015797">
    <property type="entry name" value="NUDIX_hydrolase-like_dom_sf"/>
</dbReference>